<dbReference type="GO" id="GO:0005886">
    <property type="term" value="C:plasma membrane"/>
    <property type="evidence" value="ECO:0007669"/>
    <property type="project" value="TreeGrafter"/>
</dbReference>
<proteinExistence type="inferred from homology"/>
<comment type="subcellular location">
    <subcellularLocation>
        <location evidence="1">Membrane</location>
        <topology evidence="1">Single-pass membrane protein</topology>
    </subcellularLocation>
</comment>
<dbReference type="VEuPathDB" id="VectorBase:BGLB030204"/>
<evidence type="ECO:0000256" key="12">
    <source>
        <dbReference type="SAM" id="SignalP"/>
    </source>
</evidence>
<evidence type="ECO:0000259" key="13">
    <source>
        <dbReference type="PROSITE" id="PS50104"/>
    </source>
</evidence>
<reference evidence="14" key="1">
    <citation type="submission" date="2020-05" db="UniProtKB">
        <authorList>
            <consortium name="EnsemblMetazoa"/>
        </authorList>
    </citation>
    <scope>IDENTIFICATION</scope>
    <source>
        <strain evidence="14">BB02</strain>
    </source>
</reference>
<dbReference type="STRING" id="6526.A0A2C9LE84"/>
<organism evidence="14 15">
    <name type="scientific">Biomphalaria glabrata</name>
    <name type="common">Bloodfluke planorb</name>
    <name type="synonym">Freshwater snail</name>
    <dbReference type="NCBI Taxonomy" id="6526"/>
    <lineage>
        <taxon>Eukaryota</taxon>
        <taxon>Metazoa</taxon>
        <taxon>Spiralia</taxon>
        <taxon>Lophotrochozoa</taxon>
        <taxon>Mollusca</taxon>
        <taxon>Gastropoda</taxon>
        <taxon>Heterobranchia</taxon>
        <taxon>Euthyneura</taxon>
        <taxon>Panpulmonata</taxon>
        <taxon>Hygrophila</taxon>
        <taxon>Lymnaeoidea</taxon>
        <taxon>Planorbidae</taxon>
        <taxon>Biomphalaria</taxon>
    </lineage>
</organism>
<dbReference type="Proteomes" id="UP000076420">
    <property type="component" value="Unassembled WGS sequence"/>
</dbReference>
<dbReference type="PROSITE" id="PS50104">
    <property type="entry name" value="TIR"/>
    <property type="match status" value="1"/>
</dbReference>
<accession>A0A2C9LE84</accession>
<evidence type="ECO:0000313" key="14">
    <source>
        <dbReference type="EnsemblMetazoa" id="BGLB030204-PA"/>
    </source>
</evidence>
<dbReference type="GO" id="GO:0007165">
    <property type="term" value="P:signal transduction"/>
    <property type="evidence" value="ECO:0007669"/>
    <property type="project" value="InterPro"/>
</dbReference>
<keyword evidence="3" id="KW-0433">Leucine-rich repeat</keyword>
<dbReference type="EnsemblMetazoa" id="BGLB030204-RA">
    <property type="protein sequence ID" value="BGLB030204-PA"/>
    <property type="gene ID" value="BGLB030204"/>
</dbReference>
<dbReference type="Gene3D" id="3.80.10.10">
    <property type="entry name" value="Ribonuclease Inhibitor"/>
    <property type="match status" value="3"/>
</dbReference>
<dbReference type="PROSITE" id="PS51450">
    <property type="entry name" value="LRR"/>
    <property type="match status" value="1"/>
</dbReference>
<evidence type="ECO:0000256" key="3">
    <source>
        <dbReference type="ARBA" id="ARBA00022614"/>
    </source>
</evidence>
<evidence type="ECO:0000313" key="15">
    <source>
        <dbReference type="Proteomes" id="UP000076420"/>
    </source>
</evidence>
<feature type="domain" description="TIR" evidence="13">
    <location>
        <begin position="882"/>
        <end position="1025"/>
    </location>
</feature>
<dbReference type="SMART" id="SM00369">
    <property type="entry name" value="LRR_TYP"/>
    <property type="match status" value="7"/>
</dbReference>
<keyword evidence="6" id="KW-0677">Repeat</keyword>
<dbReference type="VEuPathDB" id="VectorBase:BGLAX_043186"/>
<comment type="similarity">
    <text evidence="2">Belongs to the Toll-like receptor family.</text>
</comment>
<keyword evidence="4 11" id="KW-0812">Transmembrane</keyword>
<dbReference type="Gene3D" id="3.40.50.10140">
    <property type="entry name" value="Toll/interleukin-1 receptor homology (TIR) domain"/>
    <property type="match status" value="2"/>
</dbReference>
<feature type="chain" id="PRO_5012699983" description="TIR domain-containing protein" evidence="12">
    <location>
        <begin position="19"/>
        <end position="1029"/>
    </location>
</feature>
<evidence type="ECO:0000256" key="11">
    <source>
        <dbReference type="SAM" id="Phobius"/>
    </source>
</evidence>
<keyword evidence="7 11" id="KW-1133">Transmembrane helix</keyword>
<dbReference type="PANTHER" id="PTHR24365">
    <property type="entry name" value="TOLL-LIKE RECEPTOR"/>
    <property type="match status" value="1"/>
</dbReference>
<dbReference type="GO" id="GO:0038023">
    <property type="term" value="F:signaling receptor activity"/>
    <property type="evidence" value="ECO:0007669"/>
    <property type="project" value="TreeGrafter"/>
</dbReference>
<keyword evidence="9" id="KW-0675">Receptor</keyword>
<sequence length="1029" mass="118063">MLLLTLILTSAKLEGLTSHQVVSGISLVISDASPLEYLPQYLDLSDNDTSMEDTNAEYRTGFRSGHGDRFECKPCICSHSLSQYILANCSSRRLTDVPDSLPPELWLLNMTDNEMQLFNPESVLRYKNLNTLIISYNRKITHISNETFSNLTSGLFFLNLTKNSISTIDDGSFHFFSNLHQLDLGVNRLTNITAGMFLGLRSLRNLNLTKNSIVFIENSTFDEMQHLKLLDLSLNKHLSYSVRKLTPRLFEKLFRLQNLYIQGNTIGDHSYPNSALQKLTNLQSLSSDALLNCTFGPQLQSLKHLKELQLGTNCRLKNLTRDFFQYIPYLNTFVLSGCKLVYIDPEAYFNVPNLHTLEISHTSHTYDLYEAFDHLIGLQNSSLKVLRLKFMYRTHFPCRELHAQHAKYLQHIALEELDLSQNRIALIGLDFIRLLSRTLKKLVLNYNKITPFSFNLEQLAFLNNLLELDVENQKDDSNDFNSNDFSLATDSDHSIAPNSSTPLCNSLLYKTELHKNQALESTRVPLKDSWPVKLPPNLSKIKASEFLDYGFFILGHVFQDNCSLKEVDLSDSYFSNWGDLYLSPPIKKIDLSSNYCRRINPKFFSKNSPLVHLNLHNNFLGDDFANDKYGNIFRNLNKLFYLDISMNLIYKLPNRFLAGLTNLETLIVSDNKLQLLNLTFRHLTRLQLLDFSRNSITGITESTRDDLDALAAITDFELDLTFNPLPCTCSGIELMKWLATTKVKLIDQVNLQCRLENEVATSVGDLKERLNFLQRSCISKSLILVVSILSTMFVAVVLGLVLMYRYRWKLRYLRNVAIAKFIGFEPKKPHQGIFKYDAFLVYDSDDLQFVLNECVQELEVRRGIKLCIGDRDFMPGTYVASDIYDAFLVYDSDDLQFVLNECVQELEVRRGIKLCIGDRDFMPGTYVASDIVSAVQNSYRTVLLVTPEFYDDDYVEYAVNMAINEAIHTSRQVLHLCLYQPVALVEMPRDLVAILKRNEFIEYPPEEEITPGLIENFWDQLTAAARQTD</sequence>
<dbReference type="SUPFAM" id="SSF52200">
    <property type="entry name" value="Toll/Interleukin receptor TIR domain"/>
    <property type="match status" value="2"/>
</dbReference>
<feature type="transmembrane region" description="Helical" evidence="11">
    <location>
        <begin position="782"/>
        <end position="804"/>
    </location>
</feature>
<protein>
    <recommendedName>
        <fullName evidence="13">TIR domain-containing protein</fullName>
    </recommendedName>
</protein>
<dbReference type="Pfam" id="PF13855">
    <property type="entry name" value="LRR_8"/>
    <property type="match status" value="1"/>
</dbReference>
<evidence type="ECO:0000256" key="8">
    <source>
        <dbReference type="ARBA" id="ARBA00023136"/>
    </source>
</evidence>
<gene>
    <name evidence="14" type="primary">106061933</name>
</gene>
<dbReference type="SMART" id="SM00255">
    <property type="entry name" value="TIR"/>
    <property type="match status" value="1"/>
</dbReference>
<dbReference type="Pfam" id="PF01582">
    <property type="entry name" value="TIR"/>
    <property type="match status" value="1"/>
</dbReference>
<dbReference type="InterPro" id="IPR035897">
    <property type="entry name" value="Toll_tir_struct_dom_sf"/>
</dbReference>
<evidence type="ECO:0000256" key="2">
    <source>
        <dbReference type="ARBA" id="ARBA00009634"/>
    </source>
</evidence>
<dbReference type="PANTHER" id="PTHR24365:SF541">
    <property type="entry name" value="PROTEIN TOLL-RELATED"/>
    <property type="match status" value="1"/>
</dbReference>
<evidence type="ECO:0000256" key="9">
    <source>
        <dbReference type="ARBA" id="ARBA00023170"/>
    </source>
</evidence>
<dbReference type="InterPro" id="IPR003591">
    <property type="entry name" value="Leu-rich_rpt_typical-subtyp"/>
</dbReference>
<evidence type="ECO:0000256" key="4">
    <source>
        <dbReference type="ARBA" id="ARBA00022692"/>
    </source>
</evidence>
<keyword evidence="5 12" id="KW-0732">Signal</keyword>
<keyword evidence="10" id="KW-0325">Glycoprotein</keyword>
<dbReference type="InterPro" id="IPR000157">
    <property type="entry name" value="TIR_dom"/>
</dbReference>
<dbReference type="InterPro" id="IPR001611">
    <property type="entry name" value="Leu-rich_rpt"/>
</dbReference>
<dbReference type="SMART" id="SM00365">
    <property type="entry name" value="LRR_SD22"/>
    <property type="match status" value="5"/>
</dbReference>
<evidence type="ECO:0000256" key="5">
    <source>
        <dbReference type="ARBA" id="ARBA00022729"/>
    </source>
</evidence>
<dbReference type="InterPro" id="IPR032675">
    <property type="entry name" value="LRR_dom_sf"/>
</dbReference>
<evidence type="ECO:0000256" key="1">
    <source>
        <dbReference type="ARBA" id="ARBA00004167"/>
    </source>
</evidence>
<dbReference type="AlphaFoldDB" id="A0A2C9LE84"/>
<evidence type="ECO:0000256" key="10">
    <source>
        <dbReference type="ARBA" id="ARBA00023180"/>
    </source>
</evidence>
<evidence type="ECO:0000256" key="7">
    <source>
        <dbReference type="ARBA" id="ARBA00022989"/>
    </source>
</evidence>
<dbReference type="KEGG" id="bgt:106061933"/>
<feature type="signal peptide" evidence="12">
    <location>
        <begin position="1"/>
        <end position="18"/>
    </location>
</feature>
<evidence type="ECO:0000256" key="6">
    <source>
        <dbReference type="ARBA" id="ARBA00022737"/>
    </source>
</evidence>
<name>A0A2C9LE84_BIOGL</name>
<keyword evidence="8 11" id="KW-0472">Membrane</keyword>
<dbReference type="SUPFAM" id="SSF52058">
    <property type="entry name" value="L domain-like"/>
    <property type="match status" value="2"/>
</dbReference>